<dbReference type="RefSeq" id="XP_046062342.1">
    <property type="nucleotide sequence ID" value="XM_046204130.1"/>
</dbReference>
<dbReference type="EMBL" id="JAEUBE010000183">
    <property type="protein sequence ID" value="KAH3667530.1"/>
    <property type="molecule type" value="Genomic_DNA"/>
</dbReference>
<reference evidence="2" key="2">
    <citation type="submission" date="2021-01" db="EMBL/GenBank/DDBJ databases">
        <authorList>
            <person name="Schikora-Tamarit M.A."/>
        </authorList>
    </citation>
    <scope>NUCLEOTIDE SEQUENCE</scope>
    <source>
        <strain evidence="2">CBS6075</strain>
    </source>
</reference>
<reference evidence="2" key="1">
    <citation type="journal article" date="2021" name="Open Biol.">
        <title>Shared evolutionary footprints suggest mitochondrial oxidative damage underlies multiple complex I losses in fungi.</title>
        <authorList>
            <person name="Schikora-Tamarit M.A."/>
            <person name="Marcet-Houben M."/>
            <person name="Nosek J."/>
            <person name="Gabaldon T."/>
        </authorList>
    </citation>
    <scope>NUCLEOTIDE SEQUENCE</scope>
    <source>
        <strain evidence="2">CBS6075</strain>
    </source>
</reference>
<sequence>MLSVLDDSEDDSDNKASNDEEQLQNETDNCYGFAGSLHVVGHVLEGKTCGLCCKTDDIASNKEDCKSLAGNEGIAVGSQGGYDSAEAHVDGSREEDGGQVDLDGLAEAASNMSSVANHLENASDDKPAHLPRTGVD</sequence>
<feature type="region of interest" description="Disordered" evidence="1">
    <location>
        <begin position="1"/>
        <end position="23"/>
    </location>
</feature>
<dbReference type="GeneID" id="70235146"/>
<proteinExistence type="predicted"/>
<dbReference type="OrthoDB" id="10374392at2759"/>
<feature type="region of interest" description="Disordered" evidence="1">
    <location>
        <begin position="77"/>
        <end position="99"/>
    </location>
</feature>
<comment type="caution">
    <text evidence="2">The sequence shown here is derived from an EMBL/GenBank/DDBJ whole genome shotgun (WGS) entry which is preliminary data.</text>
</comment>
<dbReference type="AlphaFoldDB" id="A0A9P8P969"/>
<keyword evidence="3" id="KW-1185">Reference proteome</keyword>
<gene>
    <name evidence="2" type="ORF">OGAPHI_003179</name>
</gene>
<evidence type="ECO:0000313" key="3">
    <source>
        <dbReference type="Proteomes" id="UP000769157"/>
    </source>
</evidence>
<feature type="compositionally biased region" description="Acidic residues" evidence="1">
    <location>
        <begin position="1"/>
        <end position="12"/>
    </location>
</feature>
<evidence type="ECO:0000313" key="2">
    <source>
        <dbReference type="EMBL" id="KAH3667530.1"/>
    </source>
</evidence>
<dbReference type="Proteomes" id="UP000769157">
    <property type="component" value="Unassembled WGS sequence"/>
</dbReference>
<feature type="compositionally biased region" description="Basic and acidic residues" evidence="1">
    <location>
        <begin position="85"/>
        <end position="96"/>
    </location>
</feature>
<evidence type="ECO:0000256" key="1">
    <source>
        <dbReference type="SAM" id="MobiDB-lite"/>
    </source>
</evidence>
<protein>
    <submittedName>
        <fullName evidence="2">Uncharacterized protein</fullName>
    </submittedName>
</protein>
<accession>A0A9P8P969</accession>
<name>A0A9P8P969_9ASCO</name>
<organism evidence="2 3">
    <name type="scientific">Ogataea philodendri</name>
    <dbReference type="NCBI Taxonomy" id="1378263"/>
    <lineage>
        <taxon>Eukaryota</taxon>
        <taxon>Fungi</taxon>
        <taxon>Dikarya</taxon>
        <taxon>Ascomycota</taxon>
        <taxon>Saccharomycotina</taxon>
        <taxon>Pichiomycetes</taxon>
        <taxon>Pichiales</taxon>
        <taxon>Pichiaceae</taxon>
        <taxon>Ogataea</taxon>
    </lineage>
</organism>